<sequence length="115" mass="12915">MVSPDDMSLDGDWKMQDQTDCCCETNTATVTGTGTESISMTTGSPCCCFICCCFLCCNFGKHYHLEKAEGEDGKQRWEAPIGGHRLEEKDGELIFSQATQDMNHDPIFKVWKMTR</sequence>
<proteinExistence type="predicted"/>
<dbReference type="EMBL" id="BRYA01000129">
    <property type="protein sequence ID" value="GMI40460.1"/>
    <property type="molecule type" value="Genomic_DNA"/>
</dbReference>
<protein>
    <submittedName>
        <fullName evidence="1">Uncharacterized protein</fullName>
    </submittedName>
</protein>
<evidence type="ECO:0000313" key="2">
    <source>
        <dbReference type="Proteomes" id="UP001165065"/>
    </source>
</evidence>
<name>A0A9W7L9R9_9STRA</name>
<evidence type="ECO:0000313" key="1">
    <source>
        <dbReference type="EMBL" id="GMI40460.1"/>
    </source>
</evidence>
<dbReference type="AlphaFoldDB" id="A0A9W7L9R9"/>
<comment type="caution">
    <text evidence="1">The sequence shown here is derived from an EMBL/GenBank/DDBJ whole genome shotgun (WGS) entry which is preliminary data.</text>
</comment>
<gene>
    <name evidence="1" type="ORF">TrCOL_g102</name>
</gene>
<reference evidence="2" key="1">
    <citation type="journal article" date="2023" name="Commun. Biol.">
        <title>Genome analysis of Parmales, the sister group of diatoms, reveals the evolutionary specialization of diatoms from phago-mixotrophs to photoautotrophs.</title>
        <authorList>
            <person name="Ban H."/>
            <person name="Sato S."/>
            <person name="Yoshikawa S."/>
            <person name="Yamada K."/>
            <person name="Nakamura Y."/>
            <person name="Ichinomiya M."/>
            <person name="Sato N."/>
            <person name="Blanc-Mathieu R."/>
            <person name="Endo H."/>
            <person name="Kuwata A."/>
            <person name="Ogata H."/>
        </authorList>
    </citation>
    <scope>NUCLEOTIDE SEQUENCE [LARGE SCALE GENOMIC DNA]</scope>
</reference>
<keyword evidence="2" id="KW-1185">Reference proteome</keyword>
<accession>A0A9W7L9R9</accession>
<dbReference type="Proteomes" id="UP001165065">
    <property type="component" value="Unassembled WGS sequence"/>
</dbReference>
<organism evidence="1 2">
    <name type="scientific">Triparma columacea</name>
    <dbReference type="NCBI Taxonomy" id="722753"/>
    <lineage>
        <taxon>Eukaryota</taxon>
        <taxon>Sar</taxon>
        <taxon>Stramenopiles</taxon>
        <taxon>Ochrophyta</taxon>
        <taxon>Bolidophyceae</taxon>
        <taxon>Parmales</taxon>
        <taxon>Triparmaceae</taxon>
        <taxon>Triparma</taxon>
    </lineage>
</organism>